<dbReference type="GO" id="GO:0016020">
    <property type="term" value="C:membrane"/>
    <property type="evidence" value="ECO:0007669"/>
    <property type="project" value="UniProtKB-SubCell"/>
</dbReference>
<evidence type="ECO:0000259" key="7">
    <source>
        <dbReference type="Pfam" id="PF01926"/>
    </source>
</evidence>
<reference evidence="8 9" key="1">
    <citation type="submission" date="2019-02" db="EMBL/GenBank/DDBJ databases">
        <title>Deep-cultivation of Planctomycetes and their phenomic and genomic characterization uncovers novel biology.</title>
        <authorList>
            <person name="Wiegand S."/>
            <person name="Jogler M."/>
            <person name="Boedeker C."/>
            <person name="Pinto D."/>
            <person name="Vollmers J."/>
            <person name="Rivas-Marin E."/>
            <person name="Kohn T."/>
            <person name="Peeters S.H."/>
            <person name="Heuer A."/>
            <person name="Rast P."/>
            <person name="Oberbeckmann S."/>
            <person name="Bunk B."/>
            <person name="Jeske O."/>
            <person name="Meyerdierks A."/>
            <person name="Storesund J.E."/>
            <person name="Kallscheuer N."/>
            <person name="Luecker S."/>
            <person name="Lage O.M."/>
            <person name="Pohl T."/>
            <person name="Merkel B.J."/>
            <person name="Hornburger P."/>
            <person name="Mueller R.-W."/>
            <person name="Bruemmer F."/>
            <person name="Labrenz M."/>
            <person name="Spormann A.M."/>
            <person name="Op Den Camp H."/>
            <person name="Overmann J."/>
            <person name="Amann R."/>
            <person name="Jetten M.S.M."/>
            <person name="Mascher T."/>
            <person name="Medema M.H."/>
            <person name="Devos D.P."/>
            <person name="Kaster A.-K."/>
            <person name="Ovreas L."/>
            <person name="Rohde M."/>
            <person name="Galperin M.Y."/>
            <person name="Jogler C."/>
        </authorList>
    </citation>
    <scope>NUCLEOTIDE SEQUENCE [LARGE SCALE GENOMIC DNA]</scope>
    <source>
        <strain evidence="8 9">Pla123a</strain>
    </source>
</reference>
<evidence type="ECO:0000256" key="5">
    <source>
        <dbReference type="SAM" id="Coils"/>
    </source>
</evidence>
<evidence type="ECO:0000313" key="8">
    <source>
        <dbReference type="EMBL" id="TWT85813.1"/>
    </source>
</evidence>
<keyword evidence="8" id="KW-0378">Hydrolase</keyword>
<dbReference type="GO" id="GO:0002098">
    <property type="term" value="P:tRNA wobble uridine modification"/>
    <property type="evidence" value="ECO:0007669"/>
    <property type="project" value="TreeGrafter"/>
</dbReference>
<keyword evidence="2 6" id="KW-0812">Transmembrane</keyword>
<dbReference type="EMBL" id="SJPO01000001">
    <property type="protein sequence ID" value="TWT85813.1"/>
    <property type="molecule type" value="Genomic_DNA"/>
</dbReference>
<feature type="coiled-coil region" evidence="5">
    <location>
        <begin position="111"/>
        <end position="142"/>
    </location>
</feature>
<dbReference type="GO" id="GO:0005829">
    <property type="term" value="C:cytosol"/>
    <property type="evidence" value="ECO:0007669"/>
    <property type="project" value="TreeGrafter"/>
</dbReference>
<evidence type="ECO:0000256" key="6">
    <source>
        <dbReference type="SAM" id="Phobius"/>
    </source>
</evidence>
<dbReference type="Pfam" id="PF05128">
    <property type="entry name" value="DUF697"/>
    <property type="match status" value="1"/>
</dbReference>
<keyword evidence="9" id="KW-1185">Reference proteome</keyword>
<gene>
    <name evidence="8" type="primary">mnmE_2</name>
    <name evidence="8" type="ORF">Pla123a_06200</name>
</gene>
<dbReference type="SUPFAM" id="SSF52540">
    <property type="entry name" value="P-loop containing nucleoside triphosphate hydrolases"/>
    <property type="match status" value="1"/>
</dbReference>
<accession>A0A5C5ZGY4</accession>
<dbReference type="PANTHER" id="PTHR42714:SF2">
    <property type="entry name" value="TRNA MODIFICATION GTPASE GTPBP3, MITOCHONDRIAL"/>
    <property type="match status" value="1"/>
</dbReference>
<dbReference type="CDD" id="cd00880">
    <property type="entry name" value="Era_like"/>
    <property type="match status" value="1"/>
</dbReference>
<name>A0A5C5ZGY4_9BACT</name>
<dbReference type="OrthoDB" id="234347at2"/>
<dbReference type="InterPro" id="IPR021147">
    <property type="entry name" value="DUF697"/>
</dbReference>
<feature type="domain" description="G" evidence="7">
    <location>
        <begin position="143"/>
        <end position="251"/>
    </location>
</feature>
<sequence>MMGLRKPSAGLLLVLLLIGGGYAVVSVTPNVIAQYNSAAEINPTVGYAYLAVVSLGALAFAGGVGYLFLRLVKNARAKHKEHARRAKDPSKLSAKEREAELADNLAAGRDYAATSAMKAKLRAELERMTEELESKREHRRLEIVAFGTISSGKSSLLNALCGQDAFRSSVVGGTTIAKSSVPWSGQDKVVLVDTPGLAEADDESHGRVAIEAAEAADLVLFVVDGPLKHYEQELLELLAKMEKRVVLCLNKEDWYDARQQPELLAQLAEQASPAVAAEDIVAVRASSTTRRQVRVLPDGSEEVGEVTDPPDISPLAKRLMTIVRKEGGDLLLANLLTRSRGLVDDAKEKVLVALDEEADRVINRYMWAAGGVGLIPIPLLDLAGGSAVTVKMVVDLAAVYKQKIDTDTVVEMLAQLSKNLIATLGASAAAPALGAALGSLLKTVPGVGTITGSLLQGTVQALVTRWIGKVFCEYYRNEMKTPPGGLAEMAKRQWKFVTSPDELRKLVRLGREQTDDDSE</sequence>
<dbReference type="InterPro" id="IPR006073">
    <property type="entry name" value="GTP-bd"/>
</dbReference>
<organism evidence="8 9">
    <name type="scientific">Posidoniimonas polymericola</name>
    <dbReference type="NCBI Taxonomy" id="2528002"/>
    <lineage>
        <taxon>Bacteria</taxon>
        <taxon>Pseudomonadati</taxon>
        <taxon>Planctomycetota</taxon>
        <taxon>Planctomycetia</taxon>
        <taxon>Pirellulales</taxon>
        <taxon>Lacipirellulaceae</taxon>
        <taxon>Posidoniimonas</taxon>
    </lineage>
</organism>
<dbReference type="AlphaFoldDB" id="A0A5C5ZGY4"/>
<keyword evidence="4 6" id="KW-0472">Membrane</keyword>
<comment type="subcellular location">
    <subcellularLocation>
        <location evidence="1">Membrane</location>
        <topology evidence="1">Multi-pass membrane protein</topology>
    </subcellularLocation>
</comment>
<dbReference type="Proteomes" id="UP000318478">
    <property type="component" value="Unassembled WGS sequence"/>
</dbReference>
<evidence type="ECO:0000313" key="9">
    <source>
        <dbReference type="Proteomes" id="UP000318478"/>
    </source>
</evidence>
<dbReference type="GO" id="GO:0016787">
    <property type="term" value="F:hydrolase activity"/>
    <property type="evidence" value="ECO:0007669"/>
    <property type="project" value="UniProtKB-KW"/>
</dbReference>
<protein>
    <submittedName>
        <fullName evidence="8">tRNA modification GTPase MnmE</fullName>
        <ecNumber evidence="8">3.6.-.-</ecNumber>
    </submittedName>
</protein>
<keyword evidence="5" id="KW-0175">Coiled coil</keyword>
<evidence type="ECO:0000256" key="2">
    <source>
        <dbReference type="ARBA" id="ARBA00022692"/>
    </source>
</evidence>
<keyword evidence="3 6" id="KW-1133">Transmembrane helix</keyword>
<dbReference type="GO" id="GO:0005525">
    <property type="term" value="F:GTP binding"/>
    <property type="evidence" value="ECO:0007669"/>
    <property type="project" value="InterPro"/>
</dbReference>
<dbReference type="PANTHER" id="PTHR42714">
    <property type="entry name" value="TRNA MODIFICATION GTPASE GTPBP3"/>
    <property type="match status" value="1"/>
</dbReference>
<dbReference type="EC" id="3.6.-.-" evidence="8"/>
<comment type="caution">
    <text evidence="8">The sequence shown here is derived from an EMBL/GenBank/DDBJ whole genome shotgun (WGS) entry which is preliminary data.</text>
</comment>
<dbReference type="InterPro" id="IPR027417">
    <property type="entry name" value="P-loop_NTPase"/>
</dbReference>
<evidence type="ECO:0000256" key="4">
    <source>
        <dbReference type="ARBA" id="ARBA00023136"/>
    </source>
</evidence>
<feature type="transmembrane region" description="Helical" evidence="6">
    <location>
        <begin position="47"/>
        <end position="69"/>
    </location>
</feature>
<proteinExistence type="predicted"/>
<evidence type="ECO:0000256" key="1">
    <source>
        <dbReference type="ARBA" id="ARBA00004141"/>
    </source>
</evidence>
<dbReference type="Pfam" id="PF01926">
    <property type="entry name" value="MMR_HSR1"/>
    <property type="match status" value="1"/>
</dbReference>
<dbReference type="Gene3D" id="3.40.50.300">
    <property type="entry name" value="P-loop containing nucleotide triphosphate hydrolases"/>
    <property type="match status" value="1"/>
</dbReference>
<dbReference type="GO" id="GO:0030488">
    <property type="term" value="P:tRNA methylation"/>
    <property type="evidence" value="ECO:0007669"/>
    <property type="project" value="TreeGrafter"/>
</dbReference>
<evidence type="ECO:0000256" key="3">
    <source>
        <dbReference type="ARBA" id="ARBA00022989"/>
    </source>
</evidence>